<dbReference type="EMBL" id="JAAIUW010000007">
    <property type="protein sequence ID" value="KAF7823394.1"/>
    <property type="molecule type" value="Genomic_DNA"/>
</dbReference>
<dbReference type="PANTHER" id="PTHR12634:SF8">
    <property type="entry name" value="FIERY MOUNTAIN, ISOFORM D"/>
    <property type="match status" value="1"/>
</dbReference>
<dbReference type="OrthoDB" id="295029at2759"/>
<keyword evidence="2" id="KW-0131">Cell cycle</keyword>
<protein>
    <submittedName>
        <fullName evidence="4">Serine/threonine-protein phosphatase 6 regulatory subunit 3</fullName>
    </submittedName>
</protein>
<feature type="region of interest" description="Disordered" evidence="3">
    <location>
        <begin position="661"/>
        <end position="732"/>
    </location>
</feature>
<dbReference type="AlphaFoldDB" id="A0A834TT09"/>
<evidence type="ECO:0000256" key="2">
    <source>
        <dbReference type="ARBA" id="ARBA00023306"/>
    </source>
</evidence>
<proteinExistence type="inferred from homology"/>
<dbReference type="GO" id="GO:0019888">
    <property type="term" value="F:protein phosphatase regulator activity"/>
    <property type="evidence" value="ECO:0007669"/>
    <property type="project" value="TreeGrafter"/>
</dbReference>
<accession>A0A834TT09</accession>
<evidence type="ECO:0000256" key="3">
    <source>
        <dbReference type="SAM" id="MobiDB-lite"/>
    </source>
</evidence>
<name>A0A834TT09_9FABA</name>
<dbReference type="InterPro" id="IPR016024">
    <property type="entry name" value="ARM-type_fold"/>
</dbReference>
<dbReference type="Proteomes" id="UP000634136">
    <property type="component" value="Unassembled WGS sequence"/>
</dbReference>
<comment type="similarity">
    <text evidence="1">Belongs to the SAPS family.</text>
</comment>
<comment type="caution">
    <text evidence="4">The sequence shown here is derived from an EMBL/GenBank/DDBJ whole genome shotgun (WGS) entry which is preliminary data.</text>
</comment>
<dbReference type="SUPFAM" id="SSF48371">
    <property type="entry name" value="ARM repeat"/>
    <property type="match status" value="1"/>
</dbReference>
<keyword evidence="5" id="KW-1185">Reference proteome</keyword>
<evidence type="ECO:0000313" key="4">
    <source>
        <dbReference type="EMBL" id="KAF7823394.1"/>
    </source>
</evidence>
<evidence type="ECO:0000256" key="1">
    <source>
        <dbReference type="ARBA" id="ARBA00006180"/>
    </source>
</evidence>
<feature type="compositionally biased region" description="Low complexity" evidence="3">
    <location>
        <begin position="689"/>
        <end position="711"/>
    </location>
</feature>
<evidence type="ECO:0000313" key="5">
    <source>
        <dbReference type="Proteomes" id="UP000634136"/>
    </source>
</evidence>
<sequence>MRDRTQVEQLLHYIVEEPPEGAESKRAFKFPFIACEIFTCEIDVILKTLVEEEELMNILFSFLEPNRPHSTLLAGYFSKVVVCLMIRKTVPLMNYVQAHQNVFRQLVDLVGITSIMEVLVRLVGADDHVYPNFIDVIQWLVESNLLEMIVDKLSPSSPPEVHANVAETLCTITRNVSSALAIKLSSPSFVARILGHALEDSQSKSSLIHSLSVCISLLDPRRSAGSSPLFHSFRSQHMYETPVPTNPETIGAMLQKLGDLLMLLHVSSDEKVLPTTYGQLRPPLGKHRLKIVEFIAVLLKTGNEVAEMELINSGTIQRVIDLFFEYPYNNSLHHHVESIILSCLESKTNAVVDHLLQECDLIGKVLQADKNPLLSPDSNKPTIPATGKRATRLGNIGHITRFANKLVHLAHNRSHIQACLQENSEWNEWQTTVLQERNVVENVHRWGCGRPTALQDRMRDSDDDDLHSRDYDVAALANNLSQAFKYKLYGNEDNEENHGELDRDDEDVYFDDESAEVVISSLRLGDDQGSSLFTNSNWFAFQDDRIGNAPGGTSSEMMDEIKLNGAANGGNNSSDDEVVVGADEELTESKDSVNGTSNLSTDFFSGLADGNSMNGGTLNPESENATAAQDMGFFRFEASDNEDLFGDRPLPDWVGWAEPSDMQIAGSSTNPFVDHDESDSNISTKPQLGSPHSSSPSSVESTPSNGSSSTRDSSEREGDSSQRSAPVPSLFEEDVEFVGVELEGTEKAMEQALKEGIVGEAGPLKRNVVPKVPEKENSEDAGPGMKEFNDANYWRVDQEVAVLE</sequence>
<organism evidence="4 5">
    <name type="scientific">Senna tora</name>
    <dbReference type="NCBI Taxonomy" id="362788"/>
    <lineage>
        <taxon>Eukaryota</taxon>
        <taxon>Viridiplantae</taxon>
        <taxon>Streptophyta</taxon>
        <taxon>Embryophyta</taxon>
        <taxon>Tracheophyta</taxon>
        <taxon>Spermatophyta</taxon>
        <taxon>Magnoliopsida</taxon>
        <taxon>eudicotyledons</taxon>
        <taxon>Gunneridae</taxon>
        <taxon>Pentapetalae</taxon>
        <taxon>rosids</taxon>
        <taxon>fabids</taxon>
        <taxon>Fabales</taxon>
        <taxon>Fabaceae</taxon>
        <taxon>Caesalpinioideae</taxon>
        <taxon>Cassia clade</taxon>
        <taxon>Senna</taxon>
    </lineage>
</organism>
<reference evidence="4" key="1">
    <citation type="submission" date="2020-09" db="EMBL/GenBank/DDBJ databases">
        <title>Genome-Enabled Discovery of Anthraquinone Biosynthesis in Senna tora.</title>
        <authorList>
            <person name="Kang S.-H."/>
            <person name="Pandey R.P."/>
            <person name="Lee C.-M."/>
            <person name="Sim J.-S."/>
            <person name="Jeong J.-T."/>
            <person name="Choi B.-S."/>
            <person name="Jung M."/>
            <person name="Ginzburg D."/>
            <person name="Zhao K."/>
            <person name="Won S.Y."/>
            <person name="Oh T.-J."/>
            <person name="Yu Y."/>
            <person name="Kim N.-H."/>
            <person name="Lee O.R."/>
            <person name="Lee T.-H."/>
            <person name="Bashyal P."/>
            <person name="Kim T.-S."/>
            <person name="Lee W.-H."/>
            <person name="Kawkins C."/>
            <person name="Kim C.-K."/>
            <person name="Kim J.S."/>
            <person name="Ahn B.O."/>
            <person name="Rhee S.Y."/>
            <person name="Sohng J.K."/>
        </authorList>
    </citation>
    <scope>NUCLEOTIDE SEQUENCE</scope>
    <source>
        <tissue evidence="4">Leaf</tissue>
    </source>
</reference>
<gene>
    <name evidence="4" type="ORF">G2W53_021538</name>
</gene>
<dbReference type="InterPro" id="IPR007587">
    <property type="entry name" value="SAPS"/>
</dbReference>
<feature type="region of interest" description="Disordered" evidence="3">
    <location>
        <begin position="768"/>
        <end position="790"/>
    </location>
</feature>
<dbReference type="PANTHER" id="PTHR12634">
    <property type="entry name" value="SIT4 YEAST -ASSOCIATING PROTEIN-RELATED"/>
    <property type="match status" value="1"/>
</dbReference>
<dbReference type="GO" id="GO:0019903">
    <property type="term" value="F:protein phosphatase binding"/>
    <property type="evidence" value="ECO:0007669"/>
    <property type="project" value="InterPro"/>
</dbReference>
<dbReference type="Pfam" id="PF04499">
    <property type="entry name" value="SAPS"/>
    <property type="match status" value="1"/>
</dbReference>